<dbReference type="GO" id="GO:0016787">
    <property type="term" value="F:hydrolase activity"/>
    <property type="evidence" value="ECO:0007669"/>
    <property type="project" value="UniProtKB-KW"/>
</dbReference>
<dbReference type="PANTHER" id="PTHR43283">
    <property type="entry name" value="BETA-LACTAMASE-RELATED"/>
    <property type="match status" value="1"/>
</dbReference>
<dbReference type="Pfam" id="PF00144">
    <property type="entry name" value="Beta-lactamase"/>
    <property type="match status" value="1"/>
</dbReference>
<sequence>MAAVSEDSQAAGLHDGGPLPRAAPEAVGMSSERLARIIPMLRAETQARRLPGAVLAVARRGHLVFYEAIGYLDADQSTPMPLDAIFAIASMTKPIVGAAALMLLEEGRLGLADPVERYLPQLGARRVAVLNEPVLSGCGPVETVVAERSITIEDLMRHTSGLTYGGRGTTAVHRLYPASSDAAGASLTAAEFLDRLAAAPLLFQPGTVWDYGLSIDVLGLVVEAIAGQGLGGFLEQRLFRSLGMTDTGFQVPLGKLGRLARPLARDPDTGATQTVPDRGKALRFECDGAGLASTAADYLRFVQMLLDGGSLGGTRVLGRKTVEMMRMNRLASGIENCISAVDPLSDGYGFGLTVAVRERAGSLMGSPGDFFGNGAYGTHWWADPQEQLAVVFMAQTPGLQRRHYRQIVNALVYQAITD</sequence>
<dbReference type="Proteomes" id="UP000295096">
    <property type="component" value="Unassembled WGS sequence"/>
</dbReference>
<evidence type="ECO:0000313" key="4">
    <source>
        <dbReference type="Proteomes" id="UP000295096"/>
    </source>
</evidence>
<dbReference type="InterPro" id="IPR012338">
    <property type="entry name" value="Beta-lactam/transpept-like"/>
</dbReference>
<accession>A0A4R5QD39</accession>
<protein>
    <submittedName>
        <fullName evidence="3">Class A beta-lactamase-related serine hydrolase</fullName>
    </submittedName>
</protein>
<feature type="region of interest" description="Disordered" evidence="1">
    <location>
        <begin position="1"/>
        <end position="25"/>
    </location>
</feature>
<evidence type="ECO:0000313" key="3">
    <source>
        <dbReference type="EMBL" id="TDH60713.1"/>
    </source>
</evidence>
<organism evidence="3 4">
    <name type="scientific">Dankookia rubra</name>
    <dbReference type="NCBI Taxonomy" id="1442381"/>
    <lineage>
        <taxon>Bacteria</taxon>
        <taxon>Pseudomonadati</taxon>
        <taxon>Pseudomonadota</taxon>
        <taxon>Alphaproteobacteria</taxon>
        <taxon>Acetobacterales</taxon>
        <taxon>Roseomonadaceae</taxon>
        <taxon>Dankookia</taxon>
    </lineage>
</organism>
<feature type="domain" description="Beta-lactamase-related" evidence="2">
    <location>
        <begin position="43"/>
        <end position="410"/>
    </location>
</feature>
<dbReference type="RefSeq" id="WP_133290436.1">
    <property type="nucleotide sequence ID" value="NZ_SMSJ01000032.1"/>
</dbReference>
<dbReference type="EMBL" id="SMSJ01000032">
    <property type="protein sequence ID" value="TDH60713.1"/>
    <property type="molecule type" value="Genomic_DNA"/>
</dbReference>
<keyword evidence="3" id="KW-0378">Hydrolase</keyword>
<dbReference type="OrthoDB" id="5705574at2"/>
<proteinExistence type="predicted"/>
<dbReference type="Gene3D" id="3.40.710.10">
    <property type="entry name" value="DD-peptidase/beta-lactamase superfamily"/>
    <property type="match status" value="1"/>
</dbReference>
<dbReference type="InterPro" id="IPR001466">
    <property type="entry name" value="Beta-lactam-related"/>
</dbReference>
<evidence type="ECO:0000259" key="2">
    <source>
        <dbReference type="Pfam" id="PF00144"/>
    </source>
</evidence>
<dbReference type="AlphaFoldDB" id="A0A4R5QD39"/>
<dbReference type="PANTHER" id="PTHR43283:SF3">
    <property type="entry name" value="BETA-LACTAMASE FAMILY PROTEIN (AFU_ORTHOLOGUE AFUA_5G07500)"/>
    <property type="match status" value="1"/>
</dbReference>
<gene>
    <name evidence="3" type="ORF">E2C06_20265</name>
</gene>
<evidence type="ECO:0000256" key="1">
    <source>
        <dbReference type="SAM" id="MobiDB-lite"/>
    </source>
</evidence>
<dbReference type="InterPro" id="IPR050789">
    <property type="entry name" value="Diverse_Enzym_Activities"/>
</dbReference>
<reference evidence="3 4" key="1">
    <citation type="journal article" date="2016" name="J. Microbiol.">
        <title>Dankookia rubra gen. nov., sp. nov., an alphaproteobacterium isolated from sediment of a shallow stream.</title>
        <authorList>
            <person name="Kim W.H."/>
            <person name="Kim D.H."/>
            <person name="Kang K."/>
            <person name="Ahn T.Y."/>
        </authorList>
    </citation>
    <scope>NUCLEOTIDE SEQUENCE [LARGE SCALE GENOMIC DNA]</scope>
    <source>
        <strain evidence="3 4">JCM30602</strain>
    </source>
</reference>
<comment type="caution">
    <text evidence="3">The sequence shown here is derived from an EMBL/GenBank/DDBJ whole genome shotgun (WGS) entry which is preliminary data.</text>
</comment>
<name>A0A4R5QD39_9PROT</name>
<dbReference type="SUPFAM" id="SSF56601">
    <property type="entry name" value="beta-lactamase/transpeptidase-like"/>
    <property type="match status" value="1"/>
</dbReference>
<keyword evidence="4" id="KW-1185">Reference proteome</keyword>